<proteinExistence type="predicted"/>
<dbReference type="EMBL" id="BEWI01000034">
    <property type="protein sequence ID" value="GAY24698.1"/>
    <property type="molecule type" value="Genomic_DNA"/>
</dbReference>
<organism evidence="1 2">
    <name type="scientific">Sphingobium fuliginis (strain ATCC 27551)</name>
    <dbReference type="NCBI Taxonomy" id="336203"/>
    <lineage>
        <taxon>Bacteria</taxon>
        <taxon>Pseudomonadati</taxon>
        <taxon>Pseudomonadota</taxon>
        <taxon>Alphaproteobacteria</taxon>
        <taxon>Sphingomonadales</taxon>
        <taxon>Sphingomonadaceae</taxon>
        <taxon>Sphingobium</taxon>
    </lineage>
</organism>
<evidence type="ECO:0000313" key="1">
    <source>
        <dbReference type="EMBL" id="GAY24698.1"/>
    </source>
</evidence>
<protein>
    <submittedName>
        <fullName evidence="1">Uncharacterized protein</fullName>
    </submittedName>
</protein>
<dbReference type="RefSeq" id="WP_061939535.1">
    <property type="nucleotide sequence ID" value="NZ_BEWI01000034.1"/>
</dbReference>
<accession>A0A292ZNK0</accession>
<dbReference type="AlphaFoldDB" id="A0A292ZNK0"/>
<dbReference type="Proteomes" id="UP000221538">
    <property type="component" value="Unassembled WGS sequence"/>
</dbReference>
<evidence type="ECO:0000313" key="2">
    <source>
        <dbReference type="Proteomes" id="UP000221538"/>
    </source>
</evidence>
<gene>
    <name evidence="1" type="ORF">SFOMI_5283</name>
</gene>
<name>A0A292ZNK0_SPHSA</name>
<reference evidence="1 2" key="2">
    <citation type="journal article" date="2013" name="Environ. Sci. Technol.">
        <title>The 4-tert-butylphenol-utilizing bacterium Sphingobium fuliginis OMI can degrade bisphenols via phenolic ring hydroxylation and meta-cleavage pathway.</title>
        <authorList>
            <person name="Ogata Y."/>
            <person name="Goda S."/>
            <person name="Toyama T."/>
            <person name="Sei K."/>
            <person name="Ike M."/>
        </authorList>
    </citation>
    <scope>NUCLEOTIDE SEQUENCE [LARGE SCALE GENOMIC DNA]</scope>
    <source>
        <strain evidence="1 2">OMI</strain>
    </source>
</reference>
<sequence>MEIHAMLNQFQRICAQTYDGGDFAHVENLDEAGACGDTLFAFLMIELSSPEDCDSRDEAVRRLEVAIDNVKAVIAVLKSSESH</sequence>
<reference evidence="1 2" key="1">
    <citation type="journal article" date="2013" name="Biodegradation">
        <title>Occurrence of 4-tert-butylphenol (4-t-BP) biodegradation in an aquatic sample caused by the presence of Spirodela polyrrhiza and isolation of a 4-t-BP-utilizing bacterium.</title>
        <authorList>
            <person name="Ogata Y."/>
            <person name="Toyama T."/>
            <person name="Yu N."/>
            <person name="Wang X."/>
            <person name="Sei K."/>
            <person name="Ike M."/>
        </authorList>
    </citation>
    <scope>NUCLEOTIDE SEQUENCE [LARGE SCALE GENOMIC DNA]</scope>
    <source>
        <strain evidence="1 2">OMI</strain>
    </source>
</reference>
<comment type="caution">
    <text evidence="1">The sequence shown here is derived from an EMBL/GenBank/DDBJ whole genome shotgun (WGS) entry which is preliminary data.</text>
</comment>